<dbReference type="Pfam" id="PF19054">
    <property type="entry name" value="DUF5753"/>
    <property type="match status" value="1"/>
</dbReference>
<gene>
    <name evidence="2" type="ORF">C8D87_11318</name>
</gene>
<evidence type="ECO:0000313" key="2">
    <source>
        <dbReference type="EMBL" id="RAS59718.1"/>
    </source>
</evidence>
<dbReference type="EMBL" id="QLTT01000013">
    <property type="protein sequence ID" value="RAS59718.1"/>
    <property type="molecule type" value="Genomic_DNA"/>
</dbReference>
<reference evidence="2 3" key="1">
    <citation type="submission" date="2018-06" db="EMBL/GenBank/DDBJ databases">
        <title>Genomic Encyclopedia of Type Strains, Phase IV (KMG-IV): sequencing the most valuable type-strain genomes for metagenomic binning, comparative biology and taxonomic classification.</title>
        <authorList>
            <person name="Goeker M."/>
        </authorList>
    </citation>
    <scope>NUCLEOTIDE SEQUENCE [LARGE SCALE GENOMIC DNA]</scope>
    <source>
        <strain evidence="2 3">DSM 45479</strain>
    </source>
</reference>
<dbReference type="InterPro" id="IPR043917">
    <property type="entry name" value="DUF5753"/>
</dbReference>
<feature type="domain" description="DUF5753" evidence="1">
    <location>
        <begin position="38"/>
        <end position="211"/>
    </location>
</feature>
<organism evidence="2 3">
    <name type="scientific">Lentzea atacamensis</name>
    <dbReference type="NCBI Taxonomy" id="531938"/>
    <lineage>
        <taxon>Bacteria</taxon>
        <taxon>Bacillati</taxon>
        <taxon>Actinomycetota</taxon>
        <taxon>Actinomycetes</taxon>
        <taxon>Pseudonocardiales</taxon>
        <taxon>Pseudonocardiaceae</taxon>
        <taxon>Lentzea</taxon>
    </lineage>
</organism>
<comment type="caution">
    <text evidence="2">The sequence shown here is derived from an EMBL/GenBank/DDBJ whole genome shotgun (WGS) entry which is preliminary data.</text>
</comment>
<name>A0ABX9DXZ2_9PSEU</name>
<proteinExistence type="predicted"/>
<keyword evidence="3" id="KW-1185">Reference proteome</keyword>
<accession>A0ABX9DXZ2</accession>
<protein>
    <recommendedName>
        <fullName evidence="1">DUF5753 domain-containing protein</fullName>
    </recommendedName>
</protein>
<evidence type="ECO:0000259" key="1">
    <source>
        <dbReference type="Pfam" id="PF19054"/>
    </source>
</evidence>
<dbReference type="Proteomes" id="UP000248714">
    <property type="component" value="Unassembled WGS sequence"/>
</dbReference>
<evidence type="ECO:0000313" key="3">
    <source>
        <dbReference type="Proteomes" id="UP000248714"/>
    </source>
</evidence>
<sequence length="221" mass="25630">MYGVAEHEIDELVRQLERPDGDSILVTHGDTVPGFASDYFADEQRASELDVYHGKYVFGLHQVASYVRSVRAEVDPELTEADLDRSEALRLDRQKCLARDNPLRLNVIYDEDVLRRNIGGAAVMREQIDRLIEESHRHRIEIIPRSAGAYPLMGQDFTIVRFDAQPGKTYAYTQHGESATYHIRARRAFYEKRFLQIRQRALSPEKSRDLLVTLRNDLWKQ</sequence>